<organism evidence="2 3">
    <name type="scientific">Stieleria magnilauensis</name>
    <dbReference type="NCBI Taxonomy" id="2527963"/>
    <lineage>
        <taxon>Bacteria</taxon>
        <taxon>Pseudomonadati</taxon>
        <taxon>Planctomycetota</taxon>
        <taxon>Planctomycetia</taxon>
        <taxon>Pirellulales</taxon>
        <taxon>Pirellulaceae</taxon>
        <taxon>Stieleria</taxon>
    </lineage>
</organism>
<reference evidence="2 3" key="1">
    <citation type="submission" date="2019-02" db="EMBL/GenBank/DDBJ databases">
        <title>Deep-cultivation of Planctomycetes and their phenomic and genomic characterization uncovers novel biology.</title>
        <authorList>
            <person name="Wiegand S."/>
            <person name="Jogler M."/>
            <person name="Boedeker C."/>
            <person name="Pinto D."/>
            <person name="Vollmers J."/>
            <person name="Rivas-Marin E."/>
            <person name="Kohn T."/>
            <person name="Peeters S.H."/>
            <person name="Heuer A."/>
            <person name="Rast P."/>
            <person name="Oberbeckmann S."/>
            <person name="Bunk B."/>
            <person name="Jeske O."/>
            <person name="Meyerdierks A."/>
            <person name="Storesund J.E."/>
            <person name="Kallscheuer N."/>
            <person name="Luecker S."/>
            <person name="Lage O.M."/>
            <person name="Pohl T."/>
            <person name="Merkel B.J."/>
            <person name="Hornburger P."/>
            <person name="Mueller R.-W."/>
            <person name="Bruemmer F."/>
            <person name="Labrenz M."/>
            <person name="Spormann A.M."/>
            <person name="Op den Camp H."/>
            <person name="Overmann J."/>
            <person name="Amann R."/>
            <person name="Jetten M.S.M."/>
            <person name="Mascher T."/>
            <person name="Medema M.H."/>
            <person name="Devos D.P."/>
            <person name="Kaster A.-K."/>
            <person name="Ovreas L."/>
            <person name="Rohde M."/>
            <person name="Galperin M.Y."/>
            <person name="Jogler C."/>
        </authorList>
    </citation>
    <scope>NUCLEOTIDE SEQUENCE [LARGE SCALE GENOMIC DNA]</scope>
    <source>
        <strain evidence="2 3">TBK1r</strain>
    </source>
</reference>
<keyword evidence="1" id="KW-0472">Membrane</keyword>
<proteinExistence type="predicted"/>
<feature type="transmembrane region" description="Helical" evidence="1">
    <location>
        <begin position="44"/>
        <end position="63"/>
    </location>
</feature>
<accession>A0ABX5XWS5</accession>
<keyword evidence="3" id="KW-1185">Reference proteome</keyword>
<evidence type="ECO:0000313" key="2">
    <source>
        <dbReference type="EMBL" id="QDV86473.1"/>
    </source>
</evidence>
<keyword evidence="1" id="KW-0812">Transmembrane</keyword>
<protein>
    <submittedName>
        <fullName evidence="2">Uncharacterized protein</fullName>
    </submittedName>
</protein>
<evidence type="ECO:0000313" key="3">
    <source>
        <dbReference type="Proteomes" id="UP000318081"/>
    </source>
</evidence>
<keyword evidence="1" id="KW-1133">Transmembrane helix</keyword>
<feature type="transmembrane region" description="Helical" evidence="1">
    <location>
        <begin position="70"/>
        <end position="91"/>
    </location>
</feature>
<gene>
    <name evidence="2" type="ORF">TBK1r_54920</name>
</gene>
<name>A0ABX5XWS5_9BACT</name>
<dbReference type="Proteomes" id="UP000318081">
    <property type="component" value="Chromosome"/>
</dbReference>
<dbReference type="RefSeq" id="WP_145217658.1">
    <property type="nucleotide sequence ID" value="NZ_CP036432.1"/>
</dbReference>
<dbReference type="EMBL" id="CP036432">
    <property type="protein sequence ID" value="QDV86473.1"/>
    <property type="molecule type" value="Genomic_DNA"/>
</dbReference>
<sequence>MTNNPYSSPTTDATTDHAASTVESGASVVELAKPVFLAWERLRIAYILLLGAFTAMLAMPGVISNGPQLLTFRGLIMIAEGAIVANVLYFAGPIVETYVRWLGYDRTWVRWFLFAGGTLLTALFALVSLASGLIPNQN</sequence>
<evidence type="ECO:0000256" key="1">
    <source>
        <dbReference type="SAM" id="Phobius"/>
    </source>
</evidence>
<feature type="transmembrane region" description="Helical" evidence="1">
    <location>
        <begin position="111"/>
        <end position="134"/>
    </location>
</feature>